<organism evidence="2 3">
    <name type="scientific">Meloidogyne hapla</name>
    <name type="common">Root-knot nematode worm</name>
    <dbReference type="NCBI Taxonomy" id="6305"/>
    <lineage>
        <taxon>Eukaryota</taxon>
        <taxon>Metazoa</taxon>
        <taxon>Ecdysozoa</taxon>
        <taxon>Nematoda</taxon>
        <taxon>Chromadorea</taxon>
        <taxon>Rhabditida</taxon>
        <taxon>Tylenchina</taxon>
        <taxon>Tylenchomorpha</taxon>
        <taxon>Tylenchoidea</taxon>
        <taxon>Meloidogynidae</taxon>
        <taxon>Meloidogyninae</taxon>
        <taxon>Meloidogyne</taxon>
    </lineage>
</organism>
<feature type="compositionally biased region" description="Polar residues" evidence="1">
    <location>
        <begin position="39"/>
        <end position="81"/>
    </location>
</feature>
<sequence>MCDTRKGTSTRKPRLNPSVVQQQTLVQKLAVEVERQKSQRNAEAQSSPDPLSSPYSNAGSNFVNDETTFQSGSYANGGRQHNSLLHRRMTFRDSLVVRSSAKKTVVTVDGRNFTITEFKPRISSRGRKKLINGNTTIQQNN</sequence>
<feature type="region of interest" description="Disordered" evidence="1">
    <location>
        <begin position="34"/>
        <end position="81"/>
    </location>
</feature>
<dbReference type="GO" id="GO:0003677">
    <property type="term" value="F:DNA binding"/>
    <property type="evidence" value="ECO:0007669"/>
    <property type="project" value="TreeGrafter"/>
</dbReference>
<reference evidence="3" key="1">
    <citation type="submission" date="2016-11" db="UniProtKB">
        <authorList>
            <consortium name="WormBaseParasite"/>
        </authorList>
    </citation>
    <scope>IDENTIFICATION</scope>
</reference>
<keyword evidence="2" id="KW-1185">Reference proteome</keyword>
<dbReference type="GO" id="GO:0005634">
    <property type="term" value="C:nucleus"/>
    <property type="evidence" value="ECO:0007669"/>
    <property type="project" value="TreeGrafter"/>
</dbReference>
<dbReference type="PANTHER" id="PTHR12920:SF4">
    <property type="entry name" value="GEO03726P1"/>
    <property type="match status" value="1"/>
</dbReference>
<dbReference type="GO" id="GO:0045893">
    <property type="term" value="P:positive regulation of DNA-templated transcription"/>
    <property type="evidence" value="ECO:0007669"/>
    <property type="project" value="InterPro"/>
</dbReference>
<name>A0A1I8BI06_MELHA</name>
<dbReference type="PANTHER" id="PTHR12920">
    <property type="entry name" value="RYBP AND YAF2-RELATED"/>
    <property type="match status" value="1"/>
</dbReference>
<evidence type="ECO:0000256" key="1">
    <source>
        <dbReference type="SAM" id="MobiDB-lite"/>
    </source>
</evidence>
<evidence type="ECO:0000313" key="2">
    <source>
        <dbReference type="Proteomes" id="UP000095281"/>
    </source>
</evidence>
<dbReference type="OMA" id="HHTVVQN"/>
<dbReference type="Proteomes" id="UP000095281">
    <property type="component" value="Unplaced"/>
</dbReference>
<proteinExistence type="predicted"/>
<dbReference type="GO" id="GO:0003712">
    <property type="term" value="F:transcription coregulator activity"/>
    <property type="evidence" value="ECO:0007669"/>
    <property type="project" value="TreeGrafter"/>
</dbReference>
<feature type="region of interest" description="Disordered" evidence="1">
    <location>
        <begin position="1"/>
        <end position="22"/>
    </location>
</feature>
<evidence type="ECO:0000313" key="3">
    <source>
        <dbReference type="WBParaSite" id="MhA1_Contig239.frz3.gene38"/>
    </source>
</evidence>
<protein>
    <submittedName>
        <fullName evidence="3">Uncharacterized protein</fullName>
    </submittedName>
</protein>
<dbReference type="WBParaSite" id="MhA1_Contig239.frz3.gene38">
    <property type="protein sequence ID" value="MhA1_Contig239.frz3.gene38"/>
    <property type="gene ID" value="MhA1_Contig239.frz3.gene38"/>
</dbReference>
<dbReference type="InterPro" id="IPR039958">
    <property type="entry name" value="RYBP/YAF2"/>
</dbReference>
<accession>A0A1I8BI06</accession>
<dbReference type="AlphaFoldDB" id="A0A1I8BI06"/>